<organism evidence="10 11">
    <name type="scientific">Acanthamoeba castellanii (strain ATCC 30010 / Neff)</name>
    <dbReference type="NCBI Taxonomy" id="1257118"/>
    <lineage>
        <taxon>Eukaryota</taxon>
        <taxon>Amoebozoa</taxon>
        <taxon>Discosea</taxon>
        <taxon>Longamoebia</taxon>
        <taxon>Centramoebida</taxon>
        <taxon>Acanthamoebidae</taxon>
        <taxon>Acanthamoeba</taxon>
    </lineage>
</organism>
<protein>
    <submittedName>
        <fullName evidence="10">Transmembrane protein</fullName>
    </submittedName>
</protein>
<keyword evidence="4" id="KW-0256">Endoplasmic reticulum</keyword>
<dbReference type="Pfam" id="PF06762">
    <property type="entry name" value="LMF1"/>
    <property type="match status" value="1"/>
</dbReference>
<feature type="transmembrane region" description="Helical" evidence="7">
    <location>
        <begin position="282"/>
        <end position="303"/>
    </location>
</feature>
<comment type="similarity">
    <text evidence="2">Belongs to the lipase maturation factor family.</text>
</comment>
<dbReference type="OrthoDB" id="434126at2759"/>
<feature type="transmembrane region" description="Helical" evidence="7">
    <location>
        <begin position="315"/>
        <end position="335"/>
    </location>
</feature>
<evidence type="ECO:0000313" key="11">
    <source>
        <dbReference type="Proteomes" id="UP000011083"/>
    </source>
</evidence>
<keyword evidence="3 7" id="KW-0812">Transmembrane</keyword>
<dbReference type="PANTHER" id="PTHR14463">
    <property type="entry name" value="LIPASE MATURATION FACTOR"/>
    <property type="match status" value="1"/>
</dbReference>
<feature type="domain" description="Lipase maturation factor 1/2 C-terminal" evidence="9">
    <location>
        <begin position="328"/>
        <end position="464"/>
    </location>
</feature>
<evidence type="ECO:0000256" key="3">
    <source>
        <dbReference type="ARBA" id="ARBA00022692"/>
    </source>
</evidence>
<evidence type="ECO:0000256" key="6">
    <source>
        <dbReference type="ARBA" id="ARBA00023136"/>
    </source>
</evidence>
<keyword evidence="6 7" id="KW-0472">Membrane</keyword>
<evidence type="ECO:0000256" key="4">
    <source>
        <dbReference type="ARBA" id="ARBA00022824"/>
    </source>
</evidence>
<proteinExistence type="inferred from homology"/>
<evidence type="ECO:0000259" key="9">
    <source>
        <dbReference type="Pfam" id="PF25179"/>
    </source>
</evidence>
<name>L8HEN6_ACACF</name>
<evidence type="ECO:0000256" key="1">
    <source>
        <dbReference type="ARBA" id="ARBA00004477"/>
    </source>
</evidence>
<keyword evidence="11" id="KW-1185">Reference proteome</keyword>
<dbReference type="OMA" id="MEVHYET"/>
<accession>L8HEN6</accession>
<evidence type="ECO:0000256" key="7">
    <source>
        <dbReference type="SAM" id="Phobius"/>
    </source>
</evidence>
<gene>
    <name evidence="10" type="ORF">ACA1_143690</name>
</gene>
<comment type="subcellular location">
    <subcellularLocation>
        <location evidence="1">Endoplasmic reticulum membrane</location>
        <topology evidence="1">Multi-pass membrane protein</topology>
    </subcellularLocation>
</comment>
<dbReference type="GO" id="GO:0005789">
    <property type="term" value="C:endoplasmic reticulum membrane"/>
    <property type="evidence" value="ECO:0007669"/>
    <property type="project" value="UniProtKB-SubCell"/>
</dbReference>
<evidence type="ECO:0000259" key="8">
    <source>
        <dbReference type="Pfam" id="PF06762"/>
    </source>
</evidence>
<dbReference type="KEGG" id="acan:ACA1_143690"/>
<dbReference type="AlphaFoldDB" id="L8HEN6"/>
<dbReference type="InterPro" id="IPR057434">
    <property type="entry name" value="LMF1/2_N"/>
</dbReference>
<sequence length="507" mass="57047">MEVEDAAVWELFERGLAIAGLLGRDGLRPVQEALRSIRVRWSPGWRKSLYLALYRNPTVFWLASSDMALKAACALGALAAALLVAFPSLHPLLSLVTVLGPFILLTEPMMVELSVLAAVLSPLKYTHTSLPLLAAYSCHLPSAVLRLFVFRLMLSAGLVKWFGSPKWRDLTAMEVHYETQPLPNRLSFYFHLYTPKWAHKMSTLVALVVELPLCFLVFYPSWEGRLLVFVANAGLMAMINLTGNYGHLGLTTVVASIPLLDDWMLPSFLQHASSSDKVTASAWVELAVVTYAAAYLVLSIVPLVDVTKTRPLPDVVYWLYGLVSPYCLVNVYGMFAGLHDKRWELVVEGSDDGQTDWRRYGFYFKPSRPSHLPLIVTPPTYWPRLDWHLWIIPLSVQKGNPLPPEWYKAFLAGLLKNTPAVLALVQHNPFTDKPPAYIRTRICEYAFAQRGKGRREGDWWVERDLGVYGGELAYDLDNLWTLGIDVTKHLDLPNKDKSGVTSYKVSM</sequence>
<dbReference type="InterPro" id="IPR009613">
    <property type="entry name" value="LMF"/>
</dbReference>
<dbReference type="STRING" id="1257118.L8HEN6"/>
<keyword evidence="5 7" id="KW-1133">Transmembrane helix</keyword>
<dbReference type="VEuPathDB" id="AmoebaDB:ACA1_143690"/>
<feature type="domain" description="Lipase maturation factor 1/2 N-terminal" evidence="8">
    <location>
        <begin position="107"/>
        <end position="263"/>
    </location>
</feature>
<dbReference type="GO" id="GO:0051604">
    <property type="term" value="P:protein maturation"/>
    <property type="evidence" value="ECO:0007669"/>
    <property type="project" value="InterPro"/>
</dbReference>
<dbReference type="EMBL" id="KB007840">
    <property type="protein sequence ID" value="ELR23989.1"/>
    <property type="molecule type" value="Genomic_DNA"/>
</dbReference>
<dbReference type="RefSeq" id="XP_004353517.1">
    <property type="nucleotide sequence ID" value="XM_004353465.1"/>
</dbReference>
<reference evidence="10 11" key="1">
    <citation type="journal article" date="2013" name="Genome Biol.">
        <title>Genome of Acanthamoeba castellanii highlights extensive lateral gene transfer and early evolution of tyrosine kinase signaling.</title>
        <authorList>
            <person name="Clarke M."/>
            <person name="Lohan A.J."/>
            <person name="Liu B."/>
            <person name="Lagkouvardos I."/>
            <person name="Roy S."/>
            <person name="Zafar N."/>
            <person name="Bertelli C."/>
            <person name="Schilde C."/>
            <person name="Kianianmomeni A."/>
            <person name="Burglin T.R."/>
            <person name="Frech C."/>
            <person name="Turcotte B."/>
            <person name="Kopec K.O."/>
            <person name="Synnott J.M."/>
            <person name="Choo C."/>
            <person name="Paponov I."/>
            <person name="Finkler A."/>
            <person name="Soon Heng Tan C."/>
            <person name="Hutchins A.P."/>
            <person name="Weinmeier T."/>
            <person name="Rattei T."/>
            <person name="Chu J.S."/>
            <person name="Gimenez G."/>
            <person name="Irimia M."/>
            <person name="Rigden D.J."/>
            <person name="Fitzpatrick D.A."/>
            <person name="Lorenzo-Morales J."/>
            <person name="Bateman A."/>
            <person name="Chiu C.H."/>
            <person name="Tang P."/>
            <person name="Hegemann P."/>
            <person name="Fromm H."/>
            <person name="Raoult D."/>
            <person name="Greub G."/>
            <person name="Miranda-Saavedra D."/>
            <person name="Chen N."/>
            <person name="Nash P."/>
            <person name="Ginger M.L."/>
            <person name="Horn M."/>
            <person name="Schaap P."/>
            <person name="Caler L."/>
            <person name="Loftus B."/>
        </authorList>
    </citation>
    <scope>NUCLEOTIDE SEQUENCE [LARGE SCALE GENOMIC DNA]</scope>
    <source>
        <strain evidence="10 11">Neff</strain>
    </source>
</reference>
<feature type="transmembrane region" description="Helical" evidence="7">
    <location>
        <begin position="143"/>
        <end position="163"/>
    </location>
</feature>
<feature type="transmembrane region" description="Helical" evidence="7">
    <location>
        <begin position="67"/>
        <end position="86"/>
    </location>
</feature>
<evidence type="ECO:0000313" key="10">
    <source>
        <dbReference type="EMBL" id="ELR23989.1"/>
    </source>
</evidence>
<feature type="transmembrane region" description="Helical" evidence="7">
    <location>
        <begin position="204"/>
        <end position="222"/>
    </location>
</feature>
<dbReference type="GeneID" id="14924988"/>
<dbReference type="Pfam" id="PF25179">
    <property type="entry name" value="LMF1_C"/>
    <property type="match status" value="1"/>
</dbReference>
<feature type="transmembrane region" description="Helical" evidence="7">
    <location>
        <begin position="98"/>
        <end position="123"/>
    </location>
</feature>
<dbReference type="Proteomes" id="UP000011083">
    <property type="component" value="Unassembled WGS sequence"/>
</dbReference>
<evidence type="ECO:0000256" key="5">
    <source>
        <dbReference type="ARBA" id="ARBA00022989"/>
    </source>
</evidence>
<dbReference type="InterPro" id="IPR057433">
    <property type="entry name" value="LMF1/2_C"/>
</dbReference>
<evidence type="ECO:0000256" key="2">
    <source>
        <dbReference type="ARBA" id="ARBA00005512"/>
    </source>
</evidence>